<accession>A0A257LTK9</accession>
<sequence length="424" mass="47824">MFVALIFIVNLLNSRVPQYQLRYTEGYKESQLTIAPYVDPYTYMLGPGDVLTLVLKGKVNYIRNLTVNPHGFCVIVLGNLRGELSGLFWVDTIYVKDRVLKAVEDEVRVRVNKIIPGVEVCLFVSTVRTILVHVVGEVYEPGEYKLTPFHRVLDAINIAYPKANASFTEVVIKRKGGDSLVVNLMDYERQGDITQNPFVRDEDIIVVQPCKRWVKVIGEMAASGEESKPLQRLYPEGMVVPIELPSKAEVTKAEATIVELDKRDRLKDVILRVESITPWADLKNVHIIRGEQVLSADVYRLLVYNDTSQNLPLEHGDVIVIPSLPHEVGVEGEVKAPGMFPYIAGATADYYIAAAGGLTERAHTKSIKVKRGTEFIPYNTDLRIEPGDIIYVPRVGFKWWEDYLEVGGTLLSAILSWWLLVQRR</sequence>
<name>A0A257LTK9_UNCW3</name>
<dbReference type="Proteomes" id="UP000216312">
    <property type="component" value="Unassembled WGS sequence"/>
</dbReference>
<reference evidence="3" key="1">
    <citation type="submission" date="2017-07" db="EMBL/GenBank/DDBJ databases">
        <title>Novel pathways for hydrocarbon cycling and metabolic interdependencies in hydrothermal sediment communities.</title>
        <authorList>
            <person name="Dombrowski N."/>
            <person name="Seitz K."/>
            <person name="Teske A."/>
            <person name="Baker B."/>
        </authorList>
    </citation>
    <scope>NUCLEOTIDE SEQUENCE [LARGE SCALE GENOMIC DNA]</scope>
</reference>
<dbReference type="EMBL" id="NMUJ01000054">
    <property type="protein sequence ID" value="OYV02772.1"/>
    <property type="molecule type" value="Genomic_DNA"/>
</dbReference>
<dbReference type="PANTHER" id="PTHR33619">
    <property type="entry name" value="POLYSACCHARIDE EXPORT PROTEIN GFCE-RELATED"/>
    <property type="match status" value="1"/>
</dbReference>
<gene>
    <name evidence="2" type="ORF">CGW93_03950</name>
</gene>
<organism evidence="2 3">
    <name type="scientific">candidate division WOR-3 bacterium 4484_18</name>
    <dbReference type="NCBI Taxonomy" id="2020626"/>
    <lineage>
        <taxon>Bacteria</taxon>
        <taxon>Bacteria division WOR-3</taxon>
    </lineage>
</organism>
<dbReference type="InterPro" id="IPR019554">
    <property type="entry name" value="Soluble_ligand-bd"/>
</dbReference>
<dbReference type="AlphaFoldDB" id="A0A257LTK9"/>
<protein>
    <recommendedName>
        <fullName evidence="1">Soluble ligand binding domain-containing protein</fullName>
    </recommendedName>
</protein>
<dbReference type="InterPro" id="IPR049712">
    <property type="entry name" value="Poly_export"/>
</dbReference>
<evidence type="ECO:0000313" key="2">
    <source>
        <dbReference type="EMBL" id="OYV02772.1"/>
    </source>
</evidence>
<dbReference type="Gene3D" id="3.10.560.10">
    <property type="entry name" value="Outer membrane lipoprotein wza domain like"/>
    <property type="match status" value="3"/>
</dbReference>
<proteinExistence type="predicted"/>
<dbReference type="GO" id="GO:0015159">
    <property type="term" value="F:polysaccharide transmembrane transporter activity"/>
    <property type="evidence" value="ECO:0007669"/>
    <property type="project" value="InterPro"/>
</dbReference>
<evidence type="ECO:0000313" key="3">
    <source>
        <dbReference type="Proteomes" id="UP000216312"/>
    </source>
</evidence>
<evidence type="ECO:0000259" key="1">
    <source>
        <dbReference type="Pfam" id="PF10531"/>
    </source>
</evidence>
<dbReference type="PANTHER" id="PTHR33619:SF3">
    <property type="entry name" value="POLYSACCHARIDE EXPORT PROTEIN GFCE-RELATED"/>
    <property type="match status" value="1"/>
</dbReference>
<dbReference type="Pfam" id="PF10531">
    <property type="entry name" value="SLBB"/>
    <property type="match status" value="2"/>
</dbReference>
<feature type="domain" description="Soluble ligand binding" evidence="1">
    <location>
        <begin position="328"/>
        <end position="372"/>
    </location>
</feature>
<feature type="domain" description="Soluble ligand binding" evidence="1">
    <location>
        <begin position="132"/>
        <end position="181"/>
    </location>
</feature>
<comment type="caution">
    <text evidence="2">The sequence shown here is derived from an EMBL/GenBank/DDBJ whole genome shotgun (WGS) entry which is preliminary data.</text>
</comment>